<reference evidence="9 10" key="1">
    <citation type="submission" date="2015-04" db="EMBL/GenBank/DDBJ databases">
        <title>Draft Genome Sequence of the Novel Agar-Digesting Marine Bacterium Q1.</title>
        <authorList>
            <person name="Li Y."/>
            <person name="Li D."/>
            <person name="Chen G."/>
            <person name="Du Z."/>
        </authorList>
    </citation>
    <scope>NUCLEOTIDE SEQUENCE [LARGE SCALE GENOMIC DNA]</scope>
    <source>
        <strain evidence="9 10">Q1</strain>
    </source>
</reference>
<keyword evidence="3 6" id="KW-0489">Methyltransferase</keyword>
<evidence type="ECO:0000259" key="8">
    <source>
        <dbReference type="Pfam" id="PF23016"/>
    </source>
</evidence>
<dbReference type="InterPro" id="IPR008189">
    <property type="entry name" value="rRNA_ssu_MeTfrase_I"/>
</dbReference>
<evidence type="ECO:0000259" key="7">
    <source>
        <dbReference type="Pfam" id="PF00590"/>
    </source>
</evidence>
<keyword evidence="1 6" id="KW-0963">Cytoplasm</keyword>
<dbReference type="NCBIfam" id="TIGR00096">
    <property type="entry name" value="16S rRNA (cytidine(1402)-2'-O)-methyltransferase"/>
    <property type="match status" value="1"/>
</dbReference>
<proteinExistence type="inferred from homology"/>
<comment type="function">
    <text evidence="6">Catalyzes the 2'-O-methylation of the ribose of cytidine 1402 (C1402) in 16S rRNA.</text>
</comment>
<evidence type="ECO:0000256" key="1">
    <source>
        <dbReference type="ARBA" id="ARBA00022490"/>
    </source>
</evidence>
<dbReference type="PIRSF" id="PIRSF005917">
    <property type="entry name" value="MTase_YraL"/>
    <property type="match status" value="1"/>
</dbReference>
<evidence type="ECO:0000256" key="5">
    <source>
        <dbReference type="ARBA" id="ARBA00022691"/>
    </source>
</evidence>
<dbReference type="Gene3D" id="3.40.1010.10">
    <property type="entry name" value="Cobalt-precorrin-4 Transmethylase, Domain 1"/>
    <property type="match status" value="1"/>
</dbReference>
<keyword evidence="2 6" id="KW-0698">rRNA processing</keyword>
<dbReference type="PANTHER" id="PTHR46111">
    <property type="entry name" value="RIBOSOMAL RNA SMALL SUBUNIT METHYLTRANSFERASE I"/>
    <property type="match status" value="1"/>
</dbReference>
<evidence type="ECO:0000256" key="6">
    <source>
        <dbReference type="HAMAP-Rule" id="MF_01877"/>
    </source>
</evidence>
<dbReference type="PATRIC" id="fig|1513271.3.peg.2876"/>
<dbReference type="STRING" id="1513271.XM47_14000"/>
<organism evidence="9 10">
    <name type="scientific">Catenovulum maritimum</name>
    <dbReference type="NCBI Taxonomy" id="1513271"/>
    <lineage>
        <taxon>Bacteria</taxon>
        <taxon>Pseudomonadati</taxon>
        <taxon>Pseudomonadota</taxon>
        <taxon>Gammaproteobacteria</taxon>
        <taxon>Alteromonadales</taxon>
        <taxon>Alteromonadaceae</taxon>
        <taxon>Catenovulum</taxon>
    </lineage>
</organism>
<dbReference type="FunFam" id="3.30.950.10:FF:000002">
    <property type="entry name" value="Ribosomal RNA small subunit methyltransferase I"/>
    <property type="match status" value="1"/>
</dbReference>
<dbReference type="Gene3D" id="3.30.950.10">
    <property type="entry name" value="Methyltransferase, Cobalt-precorrin-4 Transmethylase, Domain 2"/>
    <property type="match status" value="1"/>
</dbReference>
<evidence type="ECO:0000256" key="2">
    <source>
        <dbReference type="ARBA" id="ARBA00022552"/>
    </source>
</evidence>
<comment type="similarity">
    <text evidence="6">Belongs to the methyltransferase superfamily. RsmI family.</text>
</comment>
<evidence type="ECO:0000313" key="10">
    <source>
        <dbReference type="Proteomes" id="UP000037600"/>
    </source>
</evidence>
<comment type="caution">
    <text evidence="9">The sequence shown here is derived from an EMBL/GenBank/DDBJ whole genome shotgun (WGS) entry which is preliminary data.</text>
</comment>
<dbReference type="GO" id="GO:0005737">
    <property type="term" value="C:cytoplasm"/>
    <property type="evidence" value="ECO:0007669"/>
    <property type="project" value="UniProtKB-SubCell"/>
</dbReference>
<feature type="domain" description="Tetrapyrrole methylase" evidence="7">
    <location>
        <begin position="7"/>
        <end position="205"/>
    </location>
</feature>
<keyword evidence="5 6" id="KW-0949">S-adenosyl-L-methionine</keyword>
<dbReference type="PROSITE" id="PS01296">
    <property type="entry name" value="RSMI"/>
    <property type="match status" value="1"/>
</dbReference>
<dbReference type="GO" id="GO:0070677">
    <property type="term" value="F:rRNA (cytosine-2'-O-)-methyltransferase activity"/>
    <property type="evidence" value="ECO:0007669"/>
    <property type="project" value="UniProtKB-UniRule"/>
</dbReference>
<keyword evidence="4 6" id="KW-0808">Transferase</keyword>
<dbReference type="FunFam" id="3.40.1010.10:FF:000002">
    <property type="entry name" value="Ribosomal RNA small subunit methyltransferase I"/>
    <property type="match status" value="1"/>
</dbReference>
<dbReference type="EC" id="2.1.1.198" evidence="6"/>
<dbReference type="RefSeq" id="WP_048693731.1">
    <property type="nucleotide sequence ID" value="NZ_KQ130496.1"/>
</dbReference>
<dbReference type="InterPro" id="IPR000878">
    <property type="entry name" value="4pyrrol_Mease"/>
</dbReference>
<dbReference type="Proteomes" id="UP000037600">
    <property type="component" value="Unassembled WGS sequence"/>
</dbReference>
<dbReference type="CDD" id="cd11648">
    <property type="entry name" value="RsmI"/>
    <property type="match status" value="1"/>
</dbReference>
<evidence type="ECO:0000313" key="9">
    <source>
        <dbReference type="EMBL" id="KMT64561.1"/>
    </source>
</evidence>
<protein>
    <recommendedName>
        <fullName evidence="6">Ribosomal RNA small subunit methyltransferase I</fullName>
        <ecNumber evidence="6">2.1.1.198</ecNumber>
    </recommendedName>
    <alternativeName>
        <fullName evidence="6">16S rRNA 2'-O-ribose C1402 methyltransferase</fullName>
    </alternativeName>
    <alternativeName>
        <fullName evidence="6">rRNA (cytidine-2'-O-)-methyltransferase RsmI</fullName>
    </alternativeName>
</protein>
<dbReference type="InterPro" id="IPR014776">
    <property type="entry name" value="4pyrrole_Mease_sub2"/>
</dbReference>
<dbReference type="AlphaFoldDB" id="A0A0J8JJG1"/>
<dbReference type="EMBL" id="LAZL01000023">
    <property type="protein sequence ID" value="KMT64561.1"/>
    <property type="molecule type" value="Genomic_DNA"/>
</dbReference>
<name>A0A0J8JJG1_9ALTE</name>
<dbReference type="PANTHER" id="PTHR46111:SF1">
    <property type="entry name" value="RIBOSOMAL RNA SMALL SUBUNIT METHYLTRANSFERASE I"/>
    <property type="match status" value="1"/>
</dbReference>
<keyword evidence="10" id="KW-1185">Reference proteome</keyword>
<evidence type="ECO:0000256" key="4">
    <source>
        <dbReference type="ARBA" id="ARBA00022679"/>
    </source>
</evidence>
<comment type="subcellular location">
    <subcellularLocation>
        <location evidence="6">Cytoplasm</location>
    </subcellularLocation>
</comment>
<dbReference type="Pfam" id="PF00590">
    <property type="entry name" value="TP_methylase"/>
    <property type="match status" value="1"/>
</dbReference>
<evidence type="ECO:0000256" key="3">
    <source>
        <dbReference type="ARBA" id="ARBA00022603"/>
    </source>
</evidence>
<dbReference type="Pfam" id="PF23016">
    <property type="entry name" value="RsmI_C"/>
    <property type="match status" value="1"/>
</dbReference>
<dbReference type="SUPFAM" id="SSF53790">
    <property type="entry name" value="Tetrapyrrole methylase"/>
    <property type="match status" value="1"/>
</dbReference>
<dbReference type="InterPro" id="IPR035996">
    <property type="entry name" value="4pyrrol_Methylase_sf"/>
</dbReference>
<dbReference type="HAMAP" id="MF_01877">
    <property type="entry name" value="16SrRNA_methyltr_I"/>
    <property type="match status" value="1"/>
</dbReference>
<dbReference type="InterPro" id="IPR018063">
    <property type="entry name" value="SAM_MeTrfase_RsmI_CS"/>
</dbReference>
<comment type="catalytic activity">
    <reaction evidence="6">
        <text>cytidine(1402) in 16S rRNA + S-adenosyl-L-methionine = 2'-O-methylcytidine(1402) in 16S rRNA + S-adenosyl-L-homocysteine + H(+)</text>
        <dbReference type="Rhea" id="RHEA:42924"/>
        <dbReference type="Rhea" id="RHEA-COMP:10285"/>
        <dbReference type="Rhea" id="RHEA-COMP:10286"/>
        <dbReference type="ChEBI" id="CHEBI:15378"/>
        <dbReference type="ChEBI" id="CHEBI:57856"/>
        <dbReference type="ChEBI" id="CHEBI:59789"/>
        <dbReference type="ChEBI" id="CHEBI:74495"/>
        <dbReference type="ChEBI" id="CHEBI:82748"/>
        <dbReference type="EC" id="2.1.1.198"/>
    </reaction>
</comment>
<dbReference type="InterPro" id="IPR053910">
    <property type="entry name" value="RsmI_HTH"/>
</dbReference>
<accession>A0A0J8JJG1</accession>
<feature type="domain" description="RsmI HTH" evidence="8">
    <location>
        <begin position="234"/>
        <end position="274"/>
    </location>
</feature>
<dbReference type="InterPro" id="IPR014777">
    <property type="entry name" value="4pyrrole_Mease_sub1"/>
</dbReference>
<dbReference type="OrthoDB" id="9809084at2"/>
<sequence>MSQLGELFVVATPIGNLEDMSQRALSVLNNVDLIAAEDTRHAGKLLSHFSVTTKCIAYHDHNEDGQSQRLIEQLLAGVSIALISDAGTPLINDPGYKLVRRCRENNIRVIPVPGACAVITALCAAGVATDEFYFGGFLPAKSNARQATLAKLKDVSFTAVYYESTHRILACLADLEKALGADKQIVICRELTKTFETIHSASVSECLEWIKADHNQQKGEFVLVIEADKSDNEIDEKCVELLKKLTPHMPLKTAAGIVADTYGVKKKAIYEIGISL</sequence>
<gene>
    <name evidence="6" type="primary">rsmI</name>
    <name evidence="9" type="ORF">XM47_14000</name>
</gene>